<dbReference type="Gene3D" id="3.90.70.10">
    <property type="entry name" value="Cysteine proteinases"/>
    <property type="match status" value="1"/>
</dbReference>
<dbReference type="SUPFAM" id="SSF54001">
    <property type="entry name" value="Cysteine proteinases"/>
    <property type="match status" value="1"/>
</dbReference>
<proteinExistence type="predicted"/>
<reference evidence="1" key="1">
    <citation type="journal article" date="2020" name="Nature">
        <title>Giant virus diversity and host interactions through global metagenomics.</title>
        <authorList>
            <person name="Schulz F."/>
            <person name="Roux S."/>
            <person name="Paez-Espino D."/>
            <person name="Jungbluth S."/>
            <person name="Walsh D.A."/>
            <person name="Denef V.J."/>
            <person name="McMahon K.D."/>
            <person name="Konstantinidis K.T."/>
            <person name="Eloe-Fadrosh E.A."/>
            <person name="Kyrpides N.C."/>
            <person name="Woyke T."/>
        </authorList>
    </citation>
    <scope>NUCLEOTIDE SEQUENCE</scope>
    <source>
        <strain evidence="1">GVMAG-M-3300023174-102</strain>
    </source>
</reference>
<protein>
    <recommendedName>
        <fullName evidence="2">USP domain-containing protein</fullName>
    </recommendedName>
</protein>
<dbReference type="AlphaFoldDB" id="A0A6C0CY81"/>
<organism evidence="1">
    <name type="scientific">viral metagenome</name>
    <dbReference type="NCBI Taxonomy" id="1070528"/>
    <lineage>
        <taxon>unclassified sequences</taxon>
        <taxon>metagenomes</taxon>
        <taxon>organismal metagenomes</taxon>
    </lineage>
</organism>
<name>A0A6C0CY81_9ZZZZ</name>
<sequence>MNKQIENFCKTKHLYILIDLPFYVQQLFLYYAHQKLSKKIDIRTDQMLLCKKILNFFYTMPLNYKPKLHNFGNTCWVSASIWFMTSMQLLLNMLYNYKEKDSLHPVLKFLSINMNINTDIDNRQYAISDIDTFKESCVVLDINKKLLGEQLDISDNVSAIIDIIPDKIKNQLFCTSNIKNNSELVFNNVETDKKKVYKKLIKQLNQIAFDIRENENFSLEINQKYFSDKNSDIELKLDLINDTKFFKDIFPNKKRLSIDLYCNNVDKTDSEKRICDFLSTYKSCIILQEFTPSVKKNIINYELILPISNYFSVQEYFDSILSNPINTRIDEYKLFNIKRLEQIDINIKHKTYIIIKLGYNYTDNNRIVLPNNFTIQEKLKVQNINFVLTAVGMKSGKITGGHWWCLVKNINSNNQGYIKYDDMDNDNAKIVDIDKINKFSNSKYASLLCYTWNGI</sequence>
<accession>A0A6C0CY81</accession>
<evidence type="ECO:0008006" key="2">
    <source>
        <dbReference type="Google" id="ProtNLM"/>
    </source>
</evidence>
<dbReference type="InterPro" id="IPR038765">
    <property type="entry name" value="Papain-like_cys_pep_sf"/>
</dbReference>
<evidence type="ECO:0000313" key="1">
    <source>
        <dbReference type="EMBL" id="QHT09786.1"/>
    </source>
</evidence>
<dbReference type="EMBL" id="MN739515">
    <property type="protein sequence ID" value="QHT09786.1"/>
    <property type="molecule type" value="Genomic_DNA"/>
</dbReference>